<dbReference type="InParanoid" id="A0A3Q1FD64"/>
<keyword evidence="4" id="KW-0779">Telomere</keyword>
<reference evidence="8" key="1">
    <citation type="submission" date="2025-08" db="UniProtKB">
        <authorList>
            <consortium name="Ensembl"/>
        </authorList>
    </citation>
    <scope>IDENTIFICATION</scope>
</reference>
<dbReference type="Pfam" id="PF10341">
    <property type="entry name" value="TPP1"/>
    <property type="match status" value="1"/>
</dbReference>
<reference evidence="8" key="2">
    <citation type="submission" date="2025-09" db="UniProtKB">
        <authorList>
            <consortium name="Ensembl"/>
        </authorList>
    </citation>
    <scope>IDENTIFICATION</scope>
</reference>
<feature type="compositionally biased region" description="Polar residues" evidence="6">
    <location>
        <begin position="407"/>
        <end position="433"/>
    </location>
</feature>
<dbReference type="GO" id="GO:0032211">
    <property type="term" value="P:negative regulation of telomere maintenance via telomerase"/>
    <property type="evidence" value="ECO:0007669"/>
    <property type="project" value="TreeGrafter"/>
</dbReference>
<evidence type="ECO:0000256" key="2">
    <source>
        <dbReference type="ARBA" id="ARBA00004574"/>
    </source>
</evidence>
<dbReference type="AlphaFoldDB" id="A0A3Q1FD64"/>
<dbReference type="GeneTree" id="ENSGT00390000004877"/>
<evidence type="ECO:0000256" key="5">
    <source>
        <dbReference type="ARBA" id="ARBA00023242"/>
    </source>
</evidence>
<comment type="subcellular location">
    <subcellularLocation>
        <location evidence="2">Chromosome</location>
        <location evidence="2">Telomere</location>
    </subcellularLocation>
    <subcellularLocation>
        <location evidence="1">Nucleus</location>
    </subcellularLocation>
</comment>
<evidence type="ECO:0000259" key="7">
    <source>
        <dbReference type="Pfam" id="PF10341"/>
    </source>
</evidence>
<dbReference type="GO" id="GO:0005697">
    <property type="term" value="C:telomerase holoenzyme complex"/>
    <property type="evidence" value="ECO:0007669"/>
    <property type="project" value="InterPro"/>
</dbReference>
<evidence type="ECO:0000313" key="9">
    <source>
        <dbReference type="Proteomes" id="UP000257200"/>
    </source>
</evidence>
<evidence type="ECO:0000256" key="6">
    <source>
        <dbReference type="SAM" id="MobiDB-lite"/>
    </source>
</evidence>
<dbReference type="GO" id="GO:0070187">
    <property type="term" value="C:shelterin complex"/>
    <property type="evidence" value="ECO:0007669"/>
    <property type="project" value="InterPro"/>
</dbReference>
<dbReference type="Gene3D" id="2.40.50.960">
    <property type="match status" value="1"/>
</dbReference>
<keyword evidence="3" id="KW-0158">Chromosome</keyword>
<proteinExistence type="predicted"/>
<dbReference type="GO" id="GO:0042162">
    <property type="term" value="F:telomeric DNA binding"/>
    <property type="evidence" value="ECO:0007669"/>
    <property type="project" value="InterPro"/>
</dbReference>
<dbReference type="InterPro" id="IPR028631">
    <property type="entry name" value="ACD"/>
</dbReference>
<dbReference type="GO" id="GO:0070198">
    <property type="term" value="P:protein localization to chromosome, telomeric region"/>
    <property type="evidence" value="ECO:0007669"/>
    <property type="project" value="TreeGrafter"/>
</dbReference>
<feature type="region of interest" description="Disordered" evidence="6">
    <location>
        <begin position="330"/>
        <end position="433"/>
    </location>
</feature>
<dbReference type="FunCoup" id="A0A3Q1FD64">
    <property type="interactions" value="28"/>
</dbReference>
<evidence type="ECO:0000256" key="4">
    <source>
        <dbReference type="ARBA" id="ARBA00022895"/>
    </source>
</evidence>
<dbReference type="PANTHER" id="PTHR14487">
    <property type="entry name" value="ADRENOCORTICAL DYSPLASIA PROTEIN ACD"/>
    <property type="match status" value="1"/>
</dbReference>
<feature type="compositionally biased region" description="Low complexity" evidence="6">
    <location>
        <begin position="247"/>
        <end position="258"/>
    </location>
</feature>
<dbReference type="GO" id="GO:0007004">
    <property type="term" value="P:telomere maintenance via telomerase"/>
    <property type="evidence" value="ECO:0007669"/>
    <property type="project" value="InterPro"/>
</dbReference>
<accession>A0A3Q1FD64</accession>
<feature type="region of interest" description="Disordered" evidence="6">
    <location>
        <begin position="247"/>
        <end position="299"/>
    </location>
</feature>
<sequence>MLELTPWIESLILSYTVPEEDEKGEEDQQGGRSRGQLRAHVVGVNHMSESQAQLQSSEDPTGLLYLSDGQLQIPAVLTAAAWDRLQDQEDRECFTSLLNSTVCIQDYRLLFHMAAEETRCRFFLSVGQLATVAAGPVKDKPPCCSTLTSVQQKIRLTWKALRGQEDSESQDGHELTVLLDEWQRDVLEELKQDIRRRLNPQPSTSSHQPSPTVHTTGWDLDRIKYKGEEPFSVPMWCLLIPEDAAAAAGGTPPAVGEAQQQRSEPAAVEVWEDAKNSFSPVKDVTPSSRSPSPVGNIVLPEDLRNGPSFSPWDMFPPLCLSPSSVVQTAASSSATPSDEASAGPNLPAVEQTVERKSGKVKRKRSDPSPEALSTLVEEEELSTSPPSWLFDSQAGSQESSSSSSSSRISPEQTTGPVQRKTPSMHSDSSPFSYSYQVTGQNLLDLSRFRVAASLLQWSVKYLLNPDQKDKTQSGV</sequence>
<keyword evidence="5" id="KW-0539">Nucleus</keyword>
<evidence type="ECO:0000256" key="3">
    <source>
        <dbReference type="ARBA" id="ARBA00022454"/>
    </source>
</evidence>
<feature type="compositionally biased region" description="Low complexity" evidence="6">
    <location>
        <begin position="330"/>
        <end position="342"/>
    </location>
</feature>
<feature type="domain" description="Shelterin complex subunit TPP1/Est3" evidence="7">
    <location>
        <begin position="4"/>
        <end position="160"/>
    </location>
</feature>
<name>A0A3Q1FD64_9TELE</name>
<protein>
    <submittedName>
        <fullName evidence="8">Uncharacterized LOC110963205</fullName>
    </submittedName>
</protein>
<evidence type="ECO:0000313" key="8">
    <source>
        <dbReference type="Ensembl" id="ENSAPOP00000013837.1"/>
    </source>
</evidence>
<dbReference type="PANTHER" id="PTHR14487:SF3">
    <property type="entry name" value="ADRENOCORTICAL DYSPLASIA PROTEIN HOMOLOG"/>
    <property type="match status" value="1"/>
</dbReference>
<dbReference type="Ensembl" id="ENSAPOT00000022091.1">
    <property type="protein sequence ID" value="ENSAPOP00000013837.1"/>
    <property type="gene ID" value="ENSAPOG00000016658.1"/>
</dbReference>
<dbReference type="InterPro" id="IPR019437">
    <property type="entry name" value="TPP1/Est3"/>
</dbReference>
<keyword evidence="9" id="KW-1185">Reference proteome</keyword>
<feature type="compositionally biased region" description="Low complexity" evidence="6">
    <location>
        <begin position="200"/>
        <end position="216"/>
    </location>
</feature>
<dbReference type="GO" id="GO:0016233">
    <property type="term" value="P:telomere capping"/>
    <property type="evidence" value="ECO:0007669"/>
    <property type="project" value="InterPro"/>
</dbReference>
<organism evidence="8 9">
    <name type="scientific">Acanthochromis polyacanthus</name>
    <name type="common">spiny chromis</name>
    <dbReference type="NCBI Taxonomy" id="80966"/>
    <lineage>
        <taxon>Eukaryota</taxon>
        <taxon>Metazoa</taxon>
        <taxon>Chordata</taxon>
        <taxon>Craniata</taxon>
        <taxon>Vertebrata</taxon>
        <taxon>Euteleostomi</taxon>
        <taxon>Actinopterygii</taxon>
        <taxon>Neopterygii</taxon>
        <taxon>Teleostei</taxon>
        <taxon>Neoteleostei</taxon>
        <taxon>Acanthomorphata</taxon>
        <taxon>Ovalentaria</taxon>
        <taxon>Pomacentridae</taxon>
        <taxon>Acanthochromis</taxon>
    </lineage>
</organism>
<feature type="region of interest" description="Disordered" evidence="6">
    <location>
        <begin position="198"/>
        <end position="217"/>
    </location>
</feature>
<dbReference type="STRING" id="80966.ENSAPOP00000013837"/>
<dbReference type="Proteomes" id="UP000257200">
    <property type="component" value="Unplaced"/>
</dbReference>
<evidence type="ECO:0000256" key="1">
    <source>
        <dbReference type="ARBA" id="ARBA00004123"/>
    </source>
</evidence>